<feature type="transmembrane region" description="Helical" evidence="4">
    <location>
        <begin position="281"/>
        <end position="300"/>
    </location>
</feature>
<keyword evidence="7" id="KW-1185">Reference proteome</keyword>
<feature type="domain" description="Major facilitator superfamily (MFS) profile" evidence="5">
    <location>
        <begin position="10"/>
        <end position="393"/>
    </location>
</feature>
<dbReference type="Pfam" id="PF07690">
    <property type="entry name" value="MFS_1"/>
    <property type="match status" value="1"/>
</dbReference>
<gene>
    <name evidence="6" type="ORF">GWK63_08030</name>
</gene>
<dbReference type="InterPro" id="IPR036259">
    <property type="entry name" value="MFS_trans_sf"/>
</dbReference>
<dbReference type="SUPFAM" id="SSF103473">
    <property type="entry name" value="MFS general substrate transporter"/>
    <property type="match status" value="1"/>
</dbReference>
<evidence type="ECO:0000256" key="1">
    <source>
        <dbReference type="ARBA" id="ARBA00022692"/>
    </source>
</evidence>
<proteinExistence type="predicted"/>
<dbReference type="Proteomes" id="UP000502533">
    <property type="component" value="Chromosome"/>
</dbReference>
<feature type="transmembrane region" description="Helical" evidence="4">
    <location>
        <begin position="342"/>
        <end position="365"/>
    </location>
</feature>
<evidence type="ECO:0000256" key="2">
    <source>
        <dbReference type="ARBA" id="ARBA00022989"/>
    </source>
</evidence>
<keyword evidence="3 4" id="KW-0472">Membrane</keyword>
<accession>A0A858JG05</accession>
<sequence length="400" mass="41798">MVMTRGKTFTIGLILIIYIYAAASMAVVGMVVPFIGTISGIQHVSPAVVGKGLSFFSLPAAILSFMFGMTVDRIGVRKSFVLSIILTVAGDALLMSARDVWPFRIGLMLTGCGFAYATTTSPALLMKYLPPDIRSRALAFWSTFAPAGYSAGLLLVVPFLHDGNWAMACLFHIGLMVAALMAGGAFLMRLHDGEPARNAPTTAEGAAARPAFSRVLTLALSVALPNAVAYGTSLVAPAYLARVHAISLGTTSTEVALIKIVVMLLGGGLISLLASTQQRALVLFAVMAVVGAGAQFMLFFPPSGIVLASVGLFLWMFAYSSLSGSAMSLLPAVAGSGNARGVVSGIVGQFISVSSVVVPSLYFSIAAWTDYVLFAVLALSSATLLLFLTRRALRQPRAVA</sequence>
<feature type="transmembrane region" description="Helical" evidence="4">
    <location>
        <begin position="138"/>
        <end position="159"/>
    </location>
</feature>
<dbReference type="KEGG" id="kre:GWK63_08030"/>
<feature type="transmembrane region" description="Helical" evidence="4">
    <location>
        <begin position="256"/>
        <end position="274"/>
    </location>
</feature>
<feature type="transmembrane region" description="Helical" evidence="4">
    <location>
        <begin position="215"/>
        <end position="236"/>
    </location>
</feature>
<feature type="transmembrane region" description="Helical" evidence="4">
    <location>
        <begin position="103"/>
        <end position="126"/>
    </location>
</feature>
<evidence type="ECO:0000313" key="6">
    <source>
        <dbReference type="EMBL" id="QIP35416.1"/>
    </source>
</evidence>
<feature type="transmembrane region" description="Helical" evidence="4">
    <location>
        <begin position="165"/>
        <end position="188"/>
    </location>
</feature>
<dbReference type="PROSITE" id="PS50850">
    <property type="entry name" value="MFS"/>
    <property type="match status" value="1"/>
</dbReference>
<evidence type="ECO:0000256" key="4">
    <source>
        <dbReference type="SAM" id="Phobius"/>
    </source>
</evidence>
<name>A0A858JG05_9PROT</name>
<dbReference type="Gene3D" id="1.20.1250.20">
    <property type="entry name" value="MFS general substrate transporter like domains"/>
    <property type="match status" value="1"/>
</dbReference>
<evidence type="ECO:0000256" key="3">
    <source>
        <dbReference type="ARBA" id="ARBA00023136"/>
    </source>
</evidence>
<evidence type="ECO:0000259" key="5">
    <source>
        <dbReference type="PROSITE" id="PS50850"/>
    </source>
</evidence>
<dbReference type="EMBL" id="CP050139">
    <property type="protein sequence ID" value="QIP35416.1"/>
    <property type="molecule type" value="Genomic_DNA"/>
</dbReference>
<organism evidence="6 7">
    <name type="scientific">Komagataeibacter rhaeticus</name>
    <dbReference type="NCBI Taxonomy" id="215221"/>
    <lineage>
        <taxon>Bacteria</taxon>
        <taxon>Pseudomonadati</taxon>
        <taxon>Pseudomonadota</taxon>
        <taxon>Alphaproteobacteria</taxon>
        <taxon>Acetobacterales</taxon>
        <taxon>Acetobacteraceae</taxon>
        <taxon>Komagataeibacter</taxon>
    </lineage>
</organism>
<feature type="transmembrane region" description="Helical" evidence="4">
    <location>
        <begin position="306"/>
        <end position="330"/>
    </location>
</feature>
<feature type="transmembrane region" description="Helical" evidence="4">
    <location>
        <begin position="48"/>
        <end position="68"/>
    </location>
</feature>
<dbReference type="InterPro" id="IPR020846">
    <property type="entry name" value="MFS_dom"/>
</dbReference>
<feature type="transmembrane region" description="Helical" evidence="4">
    <location>
        <begin position="12"/>
        <end position="36"/>
    </location>
</feature>
<reference evidence="6 7" key="1">
    <citation type="submission" date="2020-03" db="EMBL/GenBank/DDBJ databases">
        <title>Isolation of cellulose-producing strains, genome characterization and application of the synthesized cellulose films as an economical and sustainable material for piezoelectric sensor construction.</title>
        <authorList>
            <person name="Mangayil R.K."/>
        </authorList>
    </citation>
    <scope>NUCLEOTIDE SEQUENCE [LARGE SCALE GENOMIC DNA]</scope>
    <source>
        <strain evidence="6 7">ENS 9a1a</strain>
    </source>
</reference>
<keyword evidence="2 4" id="KW-1133">Transmembrane helix</keyword>
<dbReference type="CDD" id="cd06174">
    <property type="entry name" value="MFS"/>
    <property type="match status" value="1"/>
</dbReference>
<keyword evidence="1 4" id="KW-0812">Transmembrane</keyword>
<dbReference type="GO" id="GO:0022857">
    <property type="term" value="F:transmembrane transporter activity"/>
    <property type="evidence" value="ECO:0007669"/>
    <property type="project" value="InterPro"/>
</dbReference>
<dbReference type="InterPro" id="IPR011701">
    <property type="entry name" value="MFS"/>
</dbReference>
<dbReference type="AlphaFoldDB" id="A0A858JG05"/>
<protein>
    <submittedName>
        <fullName evidence="6">MFS transporter</fullName>
    </submittedName>
</protein>
<feature type="transmembrane region" description="Helical" evidence="4">
    <location>
        <begin position="80"/>
        <end position="97"/>
    </location>
</feature>
<feature type="transmembrane region" description="Helical" evidence="4">
    <location>
        <begin position="371"/>
        <end position="388"/>
    </location>
</feature>
<evidence type="ECO:0000313" key="7">
    <source>
        <dbReference type="Proteomes" id="UP000502533"/>
    </source>
</evidence>